<organism evidence="1 2">
    <name type="scientific">Gemmata palustris</name>
    <dbReference type="NCBI Taxonomy" id="2822762"/>
    <lineage>
        <taxon>Bacteria</taxon>
        <taxon>Pseudomonadati</taxon>
        <taxon>Planctomycetota</taxon>
        <taxon>Planctomycetia</taxon>
        <taxon>Gemmatales</taxon>
        <taxon>Gemmataceae</taxon>
        <taxon>Gemmata</taxon>
    </lineage>
</organism>
<evidence type="ECO:0000313" key="2">
    <source>
        <dbReference type="Proteomes" id="UP000676565"/>
    </source>
</evidence>
<evidence type="ECO:0008006" key="3">
    <source>
        <dbReference type="Google" id="ProtNLM"/>
    </source>
</evidence>
<dbReference type="Proteomes" id="UP000676565">
    <property type="component" value="Unassembled WGS sequence"/>
</dbReference>
<reference evidence="1 2" key="1">
    <citation type="submission" date="2021-04" db="EMBL/GenBank/DDBJ databases">
        <authorList>
            <person name="Ivanova A."/>
        </authorList>
    </citation>
    <scope>NUCLEOTIDE SEQUENCE [LARGE SCALE GENOMIC DNA]</scope>
    <source>
        <strain evidence="1 2">G18</strain>
    </source>
</reference>
<gene>
    <name evidence="1" type="ORF">J8F10_14675</name>
</gene>
<evidence type="ECO:0000313" key="1">
    <source>
        <dbReference type="EMBL" id="MBP3956521.1"/>
    </source>
</evidence>
<comment type="caution">
    <text evidence="1">The sequence shown here is derived from an EMBL/GenBank/DDBJ whole genome shotgun (WGS) entry which is preliminary data.</text>
</comment>
<protein>
    <recommendedName>
        <fullName evidence="3">Carboxypeptidase regulatory-like domain-containing protein</fullName>
    </recommendedName>
</protein>
<proteinExistence type="predicted"/>
<name>A0ABS5BS23_9BACT</name>
<dbReference type="EMBL" id="JAGKQQ010000001">
    <property type="protein sequence ID" value="MBP3956521.1"/>
    <property type="molecule type" value="Genomic_DNA"/>
</dbReference>
<sequence length="129" mass="13945">MLTNFGCDSKAPPTPATTPVKGQILVQGKGVAGARVVFHPQFDVGAVKFAPGATTDKEGRFQLGSAGPSDGAPVGEYAVTFTWPEPTKNPDEGDLQVDRWRNKYNDPAKSKWKITIKEGDNQLEPFKID</sequence>
<accession>A0ABS5BS23</accession>
<keyword evidence="2" id="KW-1185">Reference proteome</keyword>